<keyword evidence="1" id="KW-0472">Membrane</keyword>
<dbReference type="PANTHER" id="PTHR41795">
    <property type="entry name" value="EXOPOLYSACCHARIDE SYNTHESIS PROTEIN"/>
    <property type="match status" value="1"/>
</dbReference>
<dbReference type="KEGG" id="pstg:E8M01_00410"/>
<feature type="transmembrane region" description="Helical" evidence="1">
    <location>
        <begin position="44"/>
        <end position="77"/>
    </location>
</feature>
<feature type="transmembrane region" description="Helical" evidence="1">
    <location>
        <begin position="131"/>
        <end position="155"/>
    </location>
</feature>
<dbReference type="PANTHER" id="PTHR41795:SF1">
    <property type="entry name" value="EXOPOLYSACCHARIDE SYNTHESIS PROTEIN"/>
    <property type="match status" value="1"/>
</dbReference>
<proteinExistence type="predicted"/>
<keyword evidence="3" id="KW-1185">Reference proteome</keyword>
<protein>
    <submittedName>
        <fullName evidence="2">Exopolysaccharide biosynthesis protein</fullName>
    </submittedName>
</protein>
<dbReference type="InterPro" id="IPR010331">
    <property type="entry name" value="ExoD"/>
</dbReference>
<dbReference type="Pfam" id="PF06055">
    <property type="entry name" value="ExoD"/>
    <property type="match status" value="1"/>
</dbReference>
<keyword evidence="1" id="KW-0812">Transmembrane</keyword>
<name>A0A4D7APD1_9HYPH</name>
<feature type="transmembrane region" description="Helical" evidence="1">
    <location>
        <begin position="175"/>
        <end position="207"/>
    </location>
</feature>
<organism evidence="2 3">
    <name type="scientific">Phreatobacter stygius</name>
    <dbReference type="NCBI Taxonomy" id="1940610"/>
    <lineage>
        <taxon>Bacteria</taxon>
        <taxon>Pseudomonadati</taxon>
        <taxon>Pseudomonadota</taxon>
        <taxon>Alphaproteobacteria</taxon>
        <taxon>Hyphomicrobiales</taxon>
        <taxon>Phreatobacteraceae</taxon>
        <taxon>Phreatobacter</taxon>
    </lineage>
</organism>
<gene>
    <name evidence="2" type="ORF">E8M01_00410</name>
</gene>
<evidence type="ECO:0000256" key="1">
    <source>
        <dbReference type="SAM" id="Phobius"/>
    </source>
</evidence>
<dbReference type="Proteomes" id="UP000298781">
    <property type="component" value="Chromosome"/>
</dbReference>
<sequence>MLRVDLNADQATVRTSEVFRGLTRLGEGETIPLGALTQALGDRAFGLLVLIFALPNIIPMIPGVSTISGVVIAIVGLQMLIGRHDPWLPAFIADRGLPRAETAKMIERAIPWVEKLESLARPRALFMTRGVMRMLIGAMFVMLGVVLALPLSWIGNFPPGVALLIMSVGFLEEDGLLVGAAHILGLLATLLVVVIVGGVIAGAAWLIG</sequence>
<dbReference type="OrthoDB" id="8446803at2"/>
<evidence type="ECO:0000313" key="2">
    <source>
        <dbReference type="EMBL" id="QCI62839.1"/>
    </source>
</evidence>
<dbReference type="PIRSF" id="PIRSF033239">
    <property type="entry name" value="ExoD"/>
    <property type="match status" value="1"/>
</dbReference>
<reference evidence="2 3" key="1">
    <citation type="submission" date="2019-04" db="EMBL/GenBank/DDBJ databases">
        <title>Phreatobacter aquaticus sp. nov.</title>
        <authorList>
            <person name="Choi A."/>
        </authorList>
    </citation>
    <scope>NUCLEOTIDE SEQUENCE [LARGE SCALE GENOMIC DNA]</scope>
    <source>
        <strain evidence="2 3">KCTC 52518</strain>
    </source>
</reference>
<evidence type="ECO:0000313" key="3">
    <source>
        <dbReference type="Proteomes" id="UP000298781"/>
    </source>
</evidence>
<accession>A0A4D7APD1</accession>
<dbReference type="EMBL" id="CP039690">
    <property type="protein sequence ID" value="QCI62839.1"/>
    <property type="molecule type" value="Genomic_DNA"/>
</dbReference>
<dbReference type="AlphaFoldDB" id="A0A4D7APD1"/>
<keyword evidence="1" id="KW-1133">Transmembrane helix</keyword>